<reference evidence="3 4" key="1">
    <citation type="submission" date="2019-11" db="EMBL/GenBank/DDBJ databases">
        <title>Identification of a novel strain.</title>
        <authorList>
            <person name="Xu Q."/>
            <person name="Wang G."/>
        </authorList>
    </citation>
    <scope>NUCLEOTIDE SEQUENCE [LARGE SCALE GENOMIC DNA]</scope>
    <source>
        <strain evidence="4">xq</strain>
    </source>
</reference>
<dbReference type="AlphaFoldDB" id="A0A6I3KP69"/>
<dbReference type="InterPro" id="IPR055343">
    <property type="entry name" value="CREG_beta-barrel"/>
</dbReference>
<evidence type="ECO:0000259" key="1">
    <source>
        <dbReference type="Pfam" id="PF10615"/>
    </source>
</evidence>
<dbReference type="GO" id="GO:0005737">
    <property type="term" value="C:cytoplasm"/>
    <property type="evidence" value="ECO:0007669"/>
    <property type="project" value="UniProtKB-ARBA"/>
</dbReference>
<keyword evidence="4" id="KW-1185">Reference proteome</keyword>
<comment type="caution">
    <text evidence="3">The sequence shown here is derived from an EMBL/GenBank/DDBJ whole genome shotgun (WGS) entry which is preliminary data.</text>
</comment>
<evidence type="ECO:0000259" key="2">
    <source>
        <dbReference type="Pfam" id="PF13883"/>
    </source>
</evidence>
<dbReference type="Gene3D" id="2.30.110.10">
    <property type="entry name" value="Electron Transport, Fmn-binding Protein, Chain A"/>
    <property type="match status" value="1"/>
</dbReference>
<dbReference type="PANTHER" id="PTHR13343:SF17">
    <property type="entry name" value="CELLULAR REPRESSOR OF E1A-STIMULATED GENES, ISOFORM A"/>
    <property type="match status" value="1"/>
</dbReference>
<dbReference type="Pfam" id="PF10615">
    <property type="entry name" value="DUF2470"/>
    <property type="match status" value="1"/>
</dbReference>
<name>A0A6I3KP69_9HYPH</name>
<dbReference type="Proteomes" id="UP000440694">
    <property type="component" value="Unassembled WGS sequence"/>
</dbReference>
<evidence type="ECO:0000313" key="3">
    <source>
        <dbReference type="EMBL" id="MTD95496.1"/>
    </source>
</evidence>
<proteinExistence type="predicted"/>
<protein>
    <submittedName>
        <fullName evidence="3">DUF2470 domain-containing protein</fullName>
    </submittedName>
</protein>
<dbReference type="InterPro" id="IPR012349">
    <property type="entry name" value="Split_barrel_FMN-bd"/>
</dbReference>
<dbReference type="Gene3D" id="3.20.180.10">
    <property type="entry name" value="PNP-oxidase-like"/>
    <property type="match status" value="1"/>
</dbReference>
<feature type="domain" description="DUF2470" evidence="1">
    <location>
        <begin position="173"/>
        <end position="242"/>
    </location>
</feature>
<gene>
    <name evidence="3" type="ORF">GIW81_14245</name>
</gene>
<dbReference type="SUPFAM" id="SSF50475">
    <property type="entry name" value="FMN-binding split barrel"/>
    <property type="match status" value="1"/>
</dbReference>
<organism evidence="3 4">
    <name type="scientific">Hyphomicrobium album</name>
    <dbReference type="NCBI Taxonomy" id="2665159"/>
    <lineage>
        <taxon>Bacteria</taxon>
        <taxon>Pseudomonadati</taxon>
        <taxon>Pseudomonadota</taxon>
        <taxon>Alphaproteobacteria</taxon>
        <taxon>Hyphomicrobiales</taxon>
        <taxon>Hyphomicrobiaceae</taxon>
        <taxon>Hyphomicrobium</taxon>
    </lineage>
</organism>
<feature type="domain" description="CREG-like beta-barrel" evidence="2">
    <location>
        <begin position="15"/>
        <end position="156"/>
    </location>
</feature>
<sequence>MSVEEAAKRPNISSVKEIAAEARTMVRAALKASLGTLLQSSGHPYASLLLTATEPDGSPVFLISKLALHTKNLTGDVRASLLVDATGTDADPMAGARITLIGEARPTTSATARRRFLARHPNAGYADFPDFSFYAFDITSAHFIGGFGRIHDLPRSDLLIDTSGAEALIDNEPGIVGHMNEDHADAIELYATRLLGGAPGAWRMTGIDPEGCDLVLGARALRLPFAARITNGEEARRELVRLVGEARAKAA</sequence>
<dbReference type="PANTHER" id="PTHR13343">
    <property type="entry name" value="CREG1 PROTEIN"/>
    <property type="match status" value="1"/>
</dbReference>
<accession>A0A6I3KP69</accession>
<dbReference type="Pfam" id="PF13883">
    <property type="entry name" value="CREG_beta-barrel"/>
    <property type="match status" value="1"/>
</dbReference>
<evidence type="ECO:0000313" key="4">
    <source>
        <dbReference type="Proteomes" id="UP000440694"/>
    </source>
</evidence>
<dbReference type="InterPro" id="IPR037119">
    <property type="entry name" value="Haem_oxidase_HugZ-like_sf"/>
</dbReference>
<dbReference type="InterPro" id="IPR019595">
    <property type="entry name" value="DUF2470"/>
</dbReference>
<dbReference type="EMBL" id="WMBQ01000002">
    <property type="protein sequence ID" value="MTD95496.1"/>
    <property type="molecule type" value="Genomic_DNA"/>
</dbReference>
<dbReference type="RefSeq" id="WP_154740035.1">
    <property type="nucleotide sequence ID" value="NZ_WMBQ01000002.1"/>
</dbReference>